<dbReference type="PANTHER" id="PTHR38690:SF1">
    <property type="entry name" value="PROTEASE"/>
    <property type="match status" value="1"/>
</dbReference>
<dbReference type="AlphaFoldDB" id="A0A2N8SQE6"/>
<dbReference type="Pfam" id="PF13116">
    <property type="entry name" value="YhdP"/>
    <property type="match status" value="1"/>
</dbReference>
<dbReference type="Proteomes" id="UP000235897">
    <property type="component" value="Unassembled WGS sequence"/>
</dbReference>
<name>A0A2N8SQE6_STUST</name>
<accession>A0A2N8SQE6</accession>
<feature type="domain" description="YhdP central" evidence="1">
    <location>
        <begin position="11"/>
        <end position="1257"/>
    </location>
</feature>
<organism evidence="2 3">
    <name type="scientific">Stutzerimonas stutzeri</name>
    <name type="common">Pseudomonas stutzeri</name>
    <dbReference type="NCBI Taxonomy" id="316"/>
    <lineage>
        <taxon>Bacteria</taxon>
        <taxon>Pseudomonadati</taxon>
        <taxon>Pseudomonadota</taxon>
        <taxon>Gammaproteobacteria</taxon>
        <taxon>Pseudomonadales</taxon>
        <taxon>Pseudomonadaceae</taxon>
        <taxon>Stutzerimonas</taxon>
    </lineage>
</organism>
<dbReference type="PANTHER" id="PTHR38690">
    <property type="entry name" value="PROTEASE-RELATED"/>
    <property type="match status" value="1"/>
</dbReference>
<dbReference type="RefSeq" id="WP_102846972.1">
    <property type="nucleotide sequence ID" value="NZ_JAMOIG010000012.1"/>
</dbReference>
<dbReference type="OrthoDB" id="9762238at2"/>
<evidence type="ECO:0000313" key="3">
    <source>
        <dbReference type="Proteomes" id="UP000235897"/>
    </source>
</evidence>
<dbReference type="InterPro" id="IPR025263">
    <property type="entry name" value="YhdP_central"/>
</dbReference>
<sequence length="1267" mass="137969">MSRLLALVLAFMRRCLWLGAIGLMLLALYVSLGRQLVPLVAEYRAEVQDQARSLLKMPVELGSLEGHWEGFSPRLVAHDVILGDGDAAIRLDRLELVPDVMGSLSSHQPRLESLGFSGLQLSLVQNADGKWHVDGLPERGDQPPPDVAKLFEQLRRVRQVQLRDSQITIQAQAAAPLTLTYANLALGIVGERLRLDGRVLLPDGQPLSLRAQTKLQVPDWQSSEAELYLSLPQSDWASWLPASLLGDWELAQLRAGGEVWLEWRERGLARAVARLNAPSLRFGRQQQGLVSIDDLAVNAYLDRADDGYRLQLNGLAFTFEENRWQDTTLLLQQSVAEGRWRLQADRLAVAPMAALAHAMWPLPERAEEYLLGLAPSGTLRNLQLDYRPSAPAEERLVFSANLDAVGIAAHHWVPAVRNVSGVVHGNLAGGELRFDNRDFALHLAELFPRPWDYHRARGSLRWTLDGQAITLAAPYLQVEGEEGQIAGDFLIRLMRDPAAEDYMDLRVGLSNGDARYTEKYLPTRSPALSPALSEWLLAAIRGGRVEQGYFEYQGALSKDAEAAARSLSLYFKVKDAELAFQPGWPVLREGRGEVLIENTGVRVRVAEARMLDSQVRDVSAEIPHRHGGQPPRLAIEGRVDGHLRDALTLMQVAPIGTGELFAGWHGDGPLSGTLRLDIPLAKGERPVVLADFASSDASLFIPQADLQLDALAGEFRYDSERGFSSKAFHARTLGSSVQGKAVALGEAGEPASRIEASAVVPLQQLLSWRKIERPLPASGTLPLRLNLLLSRVDNNLQVDSSLLGTELALPAPFGKTAEERRDTTLRMSFGGERQRYTLRHGALAALSFVAPTGNWSEGGGELVLGGAAANLRTDRGLHVRGSVSRFDLSEWQALLKDYGERSTNQAGASMLRQVELHIGAFEGFGTHIDDLGVDLQRLPAGWSLGLDSGTVAGSVQLPDADSEPIVLDLSRVRLPAAATDEAQTPTRDALAAVDPKELPAMNISVAKVLRGDELLGGGSFKMRPDAEGVGFSDIDLNLRGLKMAGSGGWSGSRSWYKGRLEGANIADVLLAWGFAPSTSSQDFRLDVDGSWPGSPAFFAVNRLSGTLDARLRKGQLREVDGGAQALRVFGLLNFDSIGRRLRLDFSDLFSKGLSYDRIKARLQATDGVYVTSQPLTVGGPSSNLELNGRLDLVNDQIDAKLLVTLPVSNNLPLAALIVGAPAIGGALFVVDKLLGDKVARFATVQYNVEGPWQAPKITFDKPFEKPN</sequence>
<dbReference type="InterPro" id="IPR011836">
    <property type="entry name" value="YhdP"/>
</dbReference>
<reference evidence="2 3" key="1">
    <citation type="submission" date="2018-01" db="EMBL/GenBank/DDBJ databases">
        <title>Denitrification phenotypes of diverse strains of Pseudomonas stutzeri.</title>
        <authorList>
            <person name="Milligan D.A."/>
            <person name="Bergaust L."/>
            <person name="Bakken L.R."/>
            <person name="Frostegard A."/>
        </authorList>
    </citation>
    <scope>NUCLEOTIDE SEQUENCE [LARGE SCALE GENOMIC DNA]</scope>
    <source>
        <strain evidence="2 3">28a3</strain>
    </source>
</reference>
<dbReference type="EMBL" id="POUW01000005">
    <property type="protein sequence ID" value="PNG04707.1"/>
    <property type="molecule type" value="Genomic_DNA"/>
</dbReference>
<evidence type="ECO:0000313" key="2">
    <source>
        <dbReference type="EMBL" id="PNG04707.1"/>
    </source>
</evidence>
<comment type="caution">
    <text evidence="2">The sequence shown here is derived from an EMBL/GenBank/DDBJ whole genome shotgun (WGS) entry which is preliminary data.</text>
</comment>
<evidence type="ECO:0000259" key="1">
    <source>
        <dbReference type="Pfam" id="PF13116"/>
    </source>
</evidence>
<proteinExistence type="predicted"/>
<dbReference type="NCBIfam" id="TIGR02099">
    <property type="entry name" value="YhdP family protein"/>
    <property type="match status" value="1"/>
</dbReference>
<gene>
    <name evidence="2" type="ORF">CXL00_13615</name>
</gene>
<protein>
    <submittedName>
        <fullName evidence="2">TIGR02099 family protein</fullName>
    </submittedName>
</protein>